<reference evidence="2" key="1">
    <citation type="submission" date="2016-10" db="EMBL/GenBank/DDBJ databases">
        <authorList>
            <person name="Varghese N."/>
            <person name="Submissions S."/>
        </authorList>
    </citation>
    <scope>NUCLEOTIDE SEQUENCE [LARGE SCALE GENOMIC DNA]</scope>
    <source>
        <strain evidence="2">DSM 15363</strain>
    </source>
</reference>
<dbReference type="AlphaFoldDB" id="A0A1G8I694"/>
<dbReference type="Proteomes" id="UP000199492">
    <property type="component" value="Unassembled WGS sequence"/>
</dbReference>
<organism evidence="1 2">
    <name type="scientific">Winogradskyella thalassocola</name>
    <dbReference type="NCBI Taxonomy" id="262004"/>
    <lineage>
        <taxon>Bacteria</taxon>
        <taxon>Pseudomonadati</taxon>
        <taxon>Bacteroidota</taxon>
        <taxon>Flavobacteriia</taxon>
        <taxon>Flavobacteriales</taxon>
        <taxon>Flavobacteriaceae</taxon>
        <taxon>Winogradskyella</taxon>
    </lineage>
</organism>
<dbReference type="OrthoDB" id="921445at2"/>
<evidence type="ECO:0000313" key="1">
    <source>
        <dbReference type="EMBL" id="SDI14342.1"/>
    </source>
</evidence>
<name>A0A1G8I694_9FLAO</name>
<dbReference type="RefSeq" id="WP_092469536.1">
    <property type="nucleotide sequence ID" value="NZ_FNCZ01000007.1"/>
</dbReference>
<gene>
    <name evidence="1" type="ORF">SAMN04489796_107145</name>
</gene>
<proteinExistence type="predicted"/>
<sequence length="415" mass="47522">MKPILFVFLFITTSVIAQINYQEGYFITEDNKKISCLIKNEDWIKSPVNFRYKLTQSDEVKTSTISDVIEFAILNTDIYYVRHQLSEDLNTPIVDKLVFLKVLIKGDGSLLEYVNKSSYFFYQLNDNRLMYLSVPTKKDKSKNVKASNLFRKELYKNLDCETFTVSTYNNLKYSRSDLTKLFLDYNSCKGSNSDNIYDNRYKAYLKFKVFGGINLHSSVSNTYAYDFGYNLPPSGGSGTVDVTNSGTTIEFGQQTNYSIGAEIEVFLGLNRNKWSVFTSPNYQSMSNLSGSKRIDYYSFNYVVDVSSVSFIELPLGVRYYMNINEKTKIFTHLAYSNNVIVSSDYSQELEGASNNFEGKLASNTKNFNAYIGVGLNYDKFALGVNYYFEKNMRLGSHVNINAKNTISFFGTYTLF</sequence>
<dbReference type="STRING" id="262004.SAMN04489796_107145"/>
<dbReference type="EMBL" id="FNCZ01000007">
    <property type="protein sequence ID" value="SDI14342.1"/>
    <property type="molecule type" value="Genomic_DNA"/>
</dbReference>
<accession>A0A1G8I694</accession>
<evidence type="ECO:0000313" key="2">
    <source>
        <dbReference type="Proteomes" id="UP000199492"/>
    </source>
</evidence>
<evidence type="ECO:0008006" key="3">
    <source>
        <dbReference type="Google" id="ProtNLM"/>
    </source>
</evidence>
<protein>
    <recommendedName>
        <fullName evidence="3">Outer membrane protein beta-barrel domain-containing protein</fullName>
    </recommendedName>
</protein>
<keyword evidence="2" id="KW-1185">Reference proteome</keyword>